<gene>
    <name evidence="10" type="primary">thiC</name>
    <name evidence="11" type="ORF">A2Y75_06010</name>
</gene>
<dbReference type="SFLD" id="SFLDG01114">
    <property type="entry name" value="phosphomethylpyrimidine_syntha"/>
    <property type="match status" value="1"/>
</dbReference>
<reference evidence="11 12" key="1">
    <citation type="journal article" date="2016" name="Nat. Commun.">
        <title>Thousands of microbial genomes shed light on interconnected biogeochemical processes in an aquifer system.</title>
        <authorList>
            <person name="Anantharaman K."/>
            <person name="Brown C.T."/>
            <person name="Hug L.A."/>
            <person name="Sharon I."/>
            <person name="Castelle C.J."/>
            <person name="Probst A.J."/>
            <person name="Thomas B.C."/>
            <person name="Singh A."/>
            <person name="Wilkins M.J."/>
            <person name="Karaoz U."/>
            <person name="Brodie E.L."/>
            <person name="Williams K.H."/>
            <person name="Hubbard S.S."/>
            <person name="Banfield J.F."/>
        </authorList>
    </citation>
    <scope>NUCLEOTIDE SEQUENCE [LARGE SCALE GENOMIC DNA]</scope>
</reference>
<evidence type="ECO:0000256" key="6">
    <source>
        <dbReference type="ARBA" id="ARBA00022977"/>
    </source>
</evidence>
<dbReference type="NCBIfam" id="TIGR00190">
    <property type="entry name" value="thiC"/>
    <property type="match status" value="1"/>
</dbReference>
<evidence type="ECO:0000256" key="2">
    <source>
        <dbReference type="ARBA" id="ARBA00022485"/>
    </source>
</evidence>
<dbReference type="InterPro" id="IPR002817">
    <property type="entry name" value="ThiC/BzaA/B"/>
</dbReference>
<dbReference type="UniPathway" id="UPA00060"/>
<dbReference type="NCBIfam" id="NF009895">
    <property type="entry name" value="PRK13352.1"/>
    <property type="match status" value="1"/>
</dbReference>
<dbReference type="GO" id="GO:0009228">
    <property type="term" value="P:thiamine biosynthetic process"/>
    <property type="evidence" value="ECO:0007669"/>
    <property type="project" value="UniProtKB-UniRule"/>
</dbReference>
<feature type="binding site" evidence="10">
    <location>
        <begin position="229"/>
        <end position="232"/>
    </location>
    <ligand>
        <name>substrate</name>
    </ligand>
</feature>
<evidence type="ECO:0000313" key="11">
    <source>
        <dbReference type="EMBL" id="OFW55727.1"/>
    </source>
</evidence>
<feature type="binding site" evidence="10">
    <location>
        <position position="98"/>
    </location>
    <ligand>
        <name>substrate</name>
    </ligand>
</feature>
<feature type="binding site" evidence="10">
    <location>
        <position position="272"/>
    </location>
    <ligand>
        <name>Zn(2+)</name>
        <dbReference type="ChEBI" id="CHEBI:29105"/>
    </ligand>
</feature>
<accession>A0A1F2WFW0</accession>
<keyword evidence="3 10" id="KW-0949">S-adenosyl-L-methionine</keyword>
<dbReference type="SFLD" id="SFLDS00113">
    <property type="entry name" value="Radical_SAM_Phosphomethylpyrim"/>
    <property type="match status" value="1"/>
</dbReference>
<protein>
    <recommendedName>
        <fullName evidence="10">Phosphomethylpyrimidine synthase</fullName>
        <ecNumber evidence="10">4.1.99.17</ecNumber>
    </recommendedName>
    <alternativeName>
        <fullName evidence="10">Hydroxymethylpyrimidine phosphate synthase</fullName>
        <shortName evidence="10">HMP-P synthase</shortName>
        <shortName evidence="10">HMP-phosphate synthase</shortName>
        <shortName evidence="10">HMPP synthase</shortName>
    </alternativeName>
    <alternativeName>
        <fullName evidence="10">Thiamine biosynthesis protein ThiC</fullName>
    </alternativeName>
</protein>
<feature type="binding site" evidence="10">
    <location>
        <position position="127"/>
    </location>
    <ligand>
        <name>substrate</name>
    </ligand>
</feature>
<comment type="cofactor">
    <cofactor evidence="10">
        <name>[4Fe-4S] cluster</name>
        <dbReference type="ChEBI" id="CHEBI:49883"/>
    </cofactor>
    <text evidence="10">Binds 1 [4Fe-4S] cluster per subunit. The cluster is coordinated with 3 cysteines and an exchangeable S-adenosyl-L-methionine.</text>
</comment>
<evidence type="ECO:0000256" key="1">
    <source>
        <dbReference type="ARBA" id="ARBA00003175"/>
    </source>
</evidence>
<dbReference type="GO" id="GO:0070284">
    <property type="term" value="F:phosphomethylpyrimidine synthase activity"/>
    <property type="evidence" value="ECO:0007669"/>
    <property type="project" value="UniProtKB-EC"/>
</dbReference>
<name>A0A1F2WFW0_9ACTN</name>
<dbReference type="FunFam" id="3.20.20.540:FF:000001">
    <property type="entry name" value="Phosphomethylpyrimidine synthase"/>
    <property type="match status" value="1"/>
</dbReference>
<dbReference type="Gene3D" id="3.20.20.540">
    <property type="entry name" value="Radical SAM ThiC family, central domain"/>
    <property type="match status" value="1"/>
</dbReference>
<comment type="function">
    <text evidence="1 10">Catalyzes the synthesis of the hydroxymethylpyrimidine phosphate (HMP-P) moiety of thiamine from aminoimidazole ribotide (AIR) in a radical S-adenosyl-L-methionine (SAM)-dependent reaction.</text>
</comment>
<dbReference type="PANTHER" id="PTHR30557:SF1">
    <property type="entry name" value="PHOSPHOMETHYLPYRIMIDINE SYNTHASE, CHLOROPLASTIC"/>
    <property type="match status" value="1"/>
</dbReference>
<feature type="binding site" evidence="10">
    <location>
        <position position="415"/>
    </location>
    <ligand>
        <name>[4Fe-4S] cluster</name>
        <dbReference type="ChEBI" id="CHEBI:49883"/>
        <note>4Fe-4S-S-AdoMet</note>
    </ligand>
</feature>
<dbReference type="STRING" id="1797197.A2Y75_06010"/>
<dbReference type="EC" id="4.1.99.17" evidence="10"/>
<feature type="binding site" evidence="10">
    <location>
        <position position="268"/>
    </location>
    <ligand>
        <name>substrate</name>
    </ligand>
</feature>
<comment type="catalytic activity">
    <reaction evidence="10">
        <text>5-amino-1-(5-phospho-beta-D-ribosyl)imidazole + S-adenosyl-L-methionine = 4-amino-2-methyl-5-(phosphooxymethyl)pyrimidine + CO + 5'-deoxyadenosine + formate + L-methionine + 3 H(+)</text>
        <dbReference type="Rhea" id="RHEA:24840"/>
        <dbReference type="ChEBI" id="CHEBI:15378"/>
        <dbReference type="ChEBI" id="CHEBI:15740"/>
        <dbReference type="ChEBI" id="CHEBI:17245"/>
        <dbReference type="ChEBI" id="CHEBI:17319"/>
        <dbReference type="ChEBI" id="CHEBI:57844"/>
        <dbReference type="ChEBI" id="CHEBI:58354"/>
        <dbReference type="ChEBI" id="CHEBI:59789"/>
        <dbReference type="ChEBI" id="CHEBI:137981"/>
        <dbReference type="EC" id="4.1.99.17"/>
    </reaction>
</comment>
<dbReference type="GO" id="GO:0008270">
    <property type="term" value="F:zinc ion binding"/>
    <property type="evidence" value="ECO:0007669"/>
    <property type="project" value="UniProtKB-UniRule"/>
</dbReference>
<keyword evidence="7 10" id="KW-0408">Iron</keyword>
<evidence type="ECO:0000256" key="5">
    <source>
        <dbReference type="ARBA" id="ARBA00022833"/>
    </source>
</evidence>
<dbReference type="PANTHER" id="PTHR30557">
    <property type="entry name" value="THIAMINE BIOSYNTHESIS PROTEIN THIC"/>
    <property type="match status" value="1"/>
</dbReference>
<dbReference type="InterPro" id="IPR038521">
    <property type="entry name" value="ThiC/Bza_core_dom"/>
</dbReference>
<evidence type="ECO:0000256" key="10">
    <source>
        <dbReference type="HAMAP-Rule" id="MF_00089"/>
    </source>
</evidence>
<sequence length="437" mass="47158">MADRTILEALRRGDVPATLEKIASDEGLQVGDLVEAMLNGTAAVPYNRGRYMQKPCVIGAGSRVKVNANIGTSIDYAGIEDEMAKLRSAIDARADAVMDLSTGGPIDRVREAVLENSPVPVGSVPIYQAAVRAQEEKGGIINMTPDDMFRAIEDHCRSGIDFITVHCGVTMKVLETLRANPRVADIVSRGGAFLAGWMLQHQKENPLYSEFDRLLDIARAHEVTLSLGDGLRPGCIEDATDPAQVAELMVLGELVKRCREAGVQCMVEGPGHVPLNEVEVNIRMAKAITGGAPFYVLGPLVTDVAAGYDHITAAIGGALAGLSGADFLCYVTPREHLGLPTEDDVREGVIVTRIAAHAADVARGFPGARDWDLRMSRARKALDWEAQMKLALDPVKARRLFGERQVEGENACTMCGDFCAMRFIGEYLGREEIVACD</sequence>
<dbReference type="InterPro" id="IPR037509">
    <property type="entry name" value="ThiC"/>
</dbReference>
<evidence type="ECO:0000256" key="9">
    <source>
        <dbReference type="ARBA" id="ARBA00023239"/>
    </source>
</evidence>
<feature type="binding site" evidence="10">
    <location>
        <position position="336"/>
    </location>
    <ligand>
        <name>Zn(2+)</name>
        <dbReference type="ChEBI" id="CHEBI:29105"/>
    </ligand>
</feature>
<keyword evidence="6 10" id="KW-0784">Thiamine biosynthesis</keyword>
<organism evidence="11 12">
    <name type="scientific">Candidatus Solincola sediminis</name>
    <dbReference type="NCBI Taxonomy" id="1797199"/>
    <lineage>
        <taxon>Bacteria</taxon>
        <taxon>Bacillati</taxon>
        <taxon>Actinomycetota</taxon>
        <taxon>Candidatus Geothermincolia</taxon>
        <taxon>Candidatus Geothermincolales</taxon>
        <taxon>Candidatus Geothermincolaceae</taxon>
        <taxon>Candidatus Solincola</taxon>
    </lineage>
</organism>
<dbReference type="EMBL" id="MELK01000052">
    <property type="protein sequence ID" value="OFW55727.1"/>
    <property type="molecule type" value="Genomic_DNA"/>
</dbReference>
<dbReference type="GO" id="GO:0009229">
    <property type="term" value="P:thiamine diphosphate biosynthetic process"/>
    <property type="evidence" value="ECO:0007669"/>
    <property type="project" value="UniProtKB-UniRule"/>
</dbReference>
<evidence type="ECO:0000313" key="12">
    <source>
        <dbReference type="Proteomes" id="UP000177876"/>
    </source>
</evidence>
<dbReference type="SFLD" id="SFLDF00407">
    <property type="entry name" value="phosphomethylpyrimidine_syntha"/>
    <property type="match status" value="1"/>
</dbReference>
<feature type="binding site" evidence="10">
    <location>
        <position position="295"/>
    </location>
    <ligand>
        <name>substrate</name>
    </ligand>
</feature>
<comment type="pathway">
    <text evidence="10">Cofactor biosynthesis; thiamine diphosphate biosynthesis.</text>
</comment>
<comment type="similarity">
    <text evidence="10">Belongs to the ThiC family.</text>
</comment>
<keyword evidence="4 10" id="KW-0479">Metal-binding</keyword>
<feature type="binding site" evidence="10">
    <location>
        <position position="412"/>
    </location>
    <ligand>
        <name>[4Fe-4S] cluster</name>
        <dbReference type="ChEBI" id="CHEBI:49883"/>
        <note>4Fe-4S-S-AdoMet</note>
    </ligand>
</feature>
<evidence type="ECO:0000256" key="7">
    <source>
        <dbReference type="ARBA" id="ARBA00023004"/>
    </source>
</evidence>
<dbReference type="GO" id="GO:0051539">
    <property type="term" value="F:4 iron, 4 sulfur cluster binding"/>
    <property type="evidence" value="ECO:0007669"/>
    <property type="project" value="UniProtKB-KW"/>
</dbReference>
<keyword evidence="2 10" id="KW-0004">4Fe-4S</keyword>
<dbReference type="Gene3D" id="6.10.250.620">
    <property type="match status" value="1"/>
</dbReference>
<dbReference type="Proteomes" id="UP000177876">
    <property type="component" value="Unassembled WGS sequence"/>
</dbReference>
<dbReference type="HAMAP" id="MF_00089">
    <property type="entry name" value="ThiC"/>
    <property type="match status" value="1"/>
</dbReference>
<dbReference type="Pfam" id="PF01964">
    <property type="entry name" value="ThiC_Rad_SAM"/>
    <property type="match status" value="1"/>
</dbReference>
<evidence type="ECO:0000256" key="3">
    <source>
        <dbReference type="ARBA" id="ARBA00022691"/>
    </source>
</evidence>
<keyword evidence="9 10" id="KW-0456">Lyase</keyword>
<proteinExistence type="inferred from homology"/>
<comment type="caution">
    <text evidence="11">The sequence shown here is derived from an EMBL/GenBank/DDBJ whole genome shotgun (WGS) entry which is preliminary data.</text>
</comment>
<feature type="binding site" evidence="10">
    <location>
        <position position="419"/>
    </location>
    <ligand>
        <name>[4Fe-4S] cluster</name>
        <dbReference type="ChEBI" id="CHEBI:49883"/>
        <note>4Fe-4S-S-AdoMet</note>
    </ligand>
</feature>
<keyword evidence="8 10" id="KW-0411">Iron-sulfur</keyword>
<dbReference type="AlphaFoldDB" id="A0A1F2WFW0"/>
<feature type="binding site" evidence="10">
    <location>
        <position position="166"/>
    </location>
    <ligand>
        <name>substrate</name>
    </ligand>
</feature>
<keyword evidence="5 10" id="KW-0862">Zinc</keyword>
<evidence type="ECO:0000256" key="4">
    <source>
        <dbReference type="ARBA" id="ARBA00022723"/>
    </source>
</evidence>
<feature type="binding site" evidence="10">
    <location>
        <position position="69"/>
    </location>
    <ligand>
        <name>substrate</name>
    </ligand>
</feature>
<evidence type="ECO:0000256" key="8">
    <source>
        <dbReference type="ARBA" id="ARBA00023014"/>
    </source>
</evidence>
<feature type="binding site" evidence="10">
    <location>
        <begin position="188"/>
        <end position="190"/>
    </location>
    <ligand>
        <name>substrate</name>
    </ligand>
</feature>